<dbReference type="InterPro" id="IPR003599">
    <property type="entry name" value="Ig_sub"/>
</dbReference>
<gene>
    <name evidence="11" type="primary">LOC115823546</name>
</gene>
<keyword evidence="3" id="KW-0812">Transmembrane</keyword>
<dbReference type="GO" id="GO:0038023">
    <property type="term" value="F:signaling receptor activity"/>
    <property type="evidence" value="ECO:0007669"/>
    <property type="project" value="InterPro"/>
</dbReference>
<dbReference type="InterPro" id="IPR013783">
    <property type="entry name" value="Ig-like_fold"/>
</dbReference>
<protein>
    <submittedName>
        <fullName evidence="11">Uncharacterized protein LOC115823546</fullName>
    </submittedName>
</protein>
<dbReference type="GO" id="GO:0016020">
    <property type="term" value="C:membrane"/>
    <property type="evidence" value="ECO:0007669"/>
    <property type="project" value="UniProtKB-SubCell"/>
</dbReference>
<dbReference type="InterPro" id="IPR013106">
    <property type="entry name" value="Ig_V-set"/>
</dbReference>
<evidence type="ECO:0000256" key="4">
    <source>
        <dbReference type="ARBA" id="ARBA00022989"/>
    </source>
</evidence>
<name>A0A6J2WJF3_CHACN</name>
<evidence type="ECO:0000256" key="3">
    <source>
        <dbReference type="ARBA" id="ARBA00022692"/>
    </source>
</evidence>
<evidence type="ECO:0000256" key="5">
    <source>
        <dbReference type="ARBA" id="ARBA00023136"/>
    </source>
</evidence>
<dbReference type="AlphaFoldDB" id="A0A6J2WJF3"/>
<dbReference type="Proteomes" id="UP000504632">
    <property type="component" value="Chromosome 10"/>
</dbReference>
<dbReference type="SUPFAM" id="SSF48726">
    <property type="entry name" value="Immunoglobulin"/>
    <property type="match status" value="1"/>
</dbReference>
<keyword evidence="10" id="KW-1185">Reference proteome</keyword>
<feature type="chain" id="PRO_5026686190" evidence="8">
    <location>
        <begin position="23"/>
        <end position="221"/>
    </location>
</feature>
<dbReference type="InterPro" id="IPR007110">
    <property type="entry name" value="Ig-like_dom"/>
</dbReference>
<dbReference type="InterPro" id="IPR040012">
    <property type="entry name" value="CD200R"/>
</dbReference>
<keyword evidence="7" id="KW-0325">Glycoprotein</keyword>
<dbReference type="PROSITE" id="PS50835">
    <property type="entry name" value="IG_LIKE"/>
    <property type="match status" value="1"/>
</dbReference>
<dbReference type="OrthoDB" id="8915654at2759"/>
<dbReference type="SMART" id="SM00409">
    <property type="entry name" value="IG"/>
    <property type="match status" value="1"/>
</dbReference>
<dbReference type="GeneID" id="115823546"/>
<dbReference type="InParanoid" id="A0A6J2WJF3"/>
<dbReference type="RefSeq" id="XP_030643466.1">
    <property type="nucleotide sequence ID" value="XM_030787606.1"/>
</dbReference>
<sequence>MENKWMARAIILLLVCLTRSLAKELTGNTTAGNASEEPRNPAKTDFSTKTFQIGRNVTLQCTSRTWNETIYVLWNITIGRKSCRITTAHNGPNTDTCNDGKALHNTSKGESYLFIPNFSKEDEGMYACETALYEKESHRENIKVSSWAMALLLLTYLICKHLSRASVFGKLCCKMNKTQTQATPASNKPPQNQDVEDVEPYASYVQRVNSIYNSSAELFNT</sequence>
<keyword evidence="6" id="KW-1015">Disulfide bond</keyword>
<keyword evidence="8" id="KW-0732">Signal</keyword>
<dbReference type="InterPro" id="IPR036179">
    <property type="entry name" value="Ig-like_dom_sf"/>
</dbReference>
<comment type="subcellular location">
    <subcellularLocation>
        <location evidence="1">Membrane</location>
        <topology evidence="1">Single-pass membrane protein</topology>
    </subcellularLocation>
</comment>
<reference evidence="11" key="1">
    <citation type="submission" date="2025-08" db="UniProtKB">
        <authorList>
            <consortium name="RefSeq"/>
        </authorList>
    </citation>
    <scope>IDENTIFICATION</scope>
</reference>
<evidence type="ECO:0000256" key="1">
    <source>
        <dbReference type="ARBA" id="ARBA00004167"/>
    </source>
</evidence>
<evidence type="ECO:0000313" key="11">
    <source>
        <dbReference type="RefSeq" id="XP_030643466.1"/>
    </source>
</evidence>
<keyword evidence="4" id="KW-1133">Transmembrane helix</keyword>
<dbReference type="PANTHER" id="PTHR21462">
    <property type="entry name" value="CELL SURFACE GLYCOPROTEIN OX2 RECEPTOR PRECURSOR"/>
    <property type="match status" value="1"/>
</dbReference>
<evidence type="ECO:0000259" key="9">
    <source>
        <dbReference type="PROSITE" id="PS50835"/>
    </source>
</evidence>
<dbReference type="Pfam" id="PF07686">
    <property type="entry name" value="V-set"/>
    <property type="match status" value="1"/>
</dbReference>
<evidence type="ECO:0000256" key="6">
    <source>
        <dbReference type="ARBA" id="ARBA00023157"/>
    </source>
</evidence>
<comment type="similarity">
    <text evidence="2">Belongs to the CD200R family.</text>
</comment>
<proteinExistence type="inferred from homology"/>
<dbReference type="GO" id="GO:0150077">
    <property type="term" value="P:regulation of neuroinflammatory response"/>
    <property type="evidence" value="ECO:0007669"/>
    <property type="project" value="InterPro"/>
</dbReference>
<dbReference type="PANTHER" id="PTHR21462:SF2">
    <property type="entry name" value="CELL SURFACE GLYCOPROTEIN CD200 RECEPTOR 2"/>
    <property type="match status" value="1"/>
</dbReference>
<feature type="signal peptide" evidence="8">
    <location>
        <begin position="1"/>
        <end position="22"/>
    </location>
</feature>
<evidence type="ECO:0000256" key="7">
    <source>
        <dbReference type="ARBA" id="ARBA00023180"/>
    </source>
</evidence>
<dbReference type="Gene3D" id="2.60.40.10">
    <property type="entry name" value="Immunoglobulins"/>
    <property type="match status" value="1"/>
</dbReference>
<accession>A0A6J2WJF3</accession>
<evidence type="ECO:0000256" key="8">
    <source>
        <dbReference type="SAM" id="SignalP"/>
    </source>
</evidence>
<keyword evidence="5" id="KW-0472">Membrane</keyword>
<feature type="domain" description="Ig-like" evidence="9">
    <location>
        <begin position="38"/>
        <end position="145"/>
    </location>
</feature>
<dbReference type="GO" id="GO:0009986">
    <property type="term" value="C:cell surface"/>
    <property type="evidence" value="ECO:0007669"/>
    <property type="project" value="UniProtKB-ARBA"/>
</dbReference>
<organism evidence="10 11">
    <name type="scientific">Chanos chanos</name>
    <name type="common">Milkfish</name>
    <name type="synonym">Mugil chanos</name>
    <dbReference type="NCBI Taxonomy" id="29144"/>
    <lineage>
        <taxon>Eukaryota</taxon>
        <taxon>Metazoa</taxon>
        <taxon>Chordata</taxon>
        <taxon>Craniata</taxon>
        <taxon>Vertebrata</taxon>
        <taxon>Euteleostomi</taxon>
        <taxon>Actinopterygii</taxon>
        <taxon>Neopterygii</taxon>
        <taxon>Teleostei</taxon>
        <taxon>Ostariophysi</taxon>
        <taxon>Gonorynchiformes</taxon>
        <taxon>Chanidae</taxon>
        <taxon>Chanos</taxon>
    </lineage>
</organism>
<evidence type="ECO:0000256" key="2">
    <source>
        <dbReference type="ARBA" id="ARBA00008215"/>
    </source>
</evidence>
<evidence type="ECO:0000313" key="10">
    <source>
        <dbReference type="Proteomes" id="UP000504632"/>
    </source>
</evidence>